<feature type="transmembrane region" description="Helical" evidence="1">
    <location>
        <begin position="68"/>
        <end position="86"/>
    </location>
</feature>
<keyword evidence="1" id="KW-0472">Membrane</keyword>
<feature type="transmembrane region" description="Helical" evidence="1">
    <location>
        <begin position="435"/>
        <end position="451"/>
    </location>
</feature>
<comment type="caution">
    <text evidence="2">The sequence shown here is derived from an EMBL/GenBank/DDBJ whole genome shotgun (WGS) entry which is preliminary data.</text>
</comment>
<evidence type="ECO:0000256" key="1">
    <source>
        <dbReference type="SAM" id="Phobius"/>
    </source>
</evidence>
<evidence type="ECO:0000313" key="3">
    <source>
        <dbReference type="Proteomes" id="UP001501523"/>
    </source>
</evidence>
<protein>
    <recommendedName>
        <fullName evidence="4">DUF2029 domain-containing protein</fullName>
    </recommendedName>
</protein>
<accession>A0ABN1IC20</accession>
<dbReference type="EMBL" id="BAAAEU010000001">
    <property type="protein sequence ID" value="GAA0705866.1"/>
    <property type="molecule type" value="Genomic_DNA"/>
</dbReference>
<feature type="transmembrane region" description="Helical" evidence="1">
    <location>
        <begin position="401"/>
        <end position="423"/>
    </location>
</feature>
<feature type="transmembrane region" description="Helical" evidence="1">
    <location>
        <begin position="319"/>
        <end position="340"/>
    </location>
</feature>
<dbReference type="Proteomes" id="UP001501523">
    <property type="component" value="Unassembled WGS sequence"/>
</dbReference>
<name>A0ABN1IC20_9GAMM</name>
<keyword evidence="3" id="KW-1185">Reference proteome</keyword>
<organism evidence="2 3">
    <name type="scientific">Dokdonella soli</name>
    <dbReference type="NCBI Taxonomy" id="529810"/>
    <lineage>
        <taxon>Bacteria</taxon>
        <taxon>Pseudomonadati</taxon>
        <taxon>Pseudomonadota</taxon>
        <taxon>Gammaproteobacteria</taxon>
        <taxon>Lysobacterales</taxon>
        <taxon>Rhodanobacteraceae</taxon>
        <taxon>Dokdonella</taxon>
    </lineage>
</organism>
<feature type="transmembrane region" description="Helical" evidence="1">
    <location>
        <begin position="6"/>
        <end position="28"/>
    </location>
</feature>
<sequence>MNPLAMLATWCVPLLLGSGLYVLVVGWPCRRGERLVATGLGWIVGVLLCGVLARLLAATDPAHVLMHVSPWAALIGASSWLVAWWCRGDPVAALPPHEPRWWPWALLALVLLGWRGWLLASDILLHPTLPWDAWAAWQAKAKTWVLAGQIAPFVSFNDWLTHPNEVLRTGVGYSYPDLLPWAIVWFAGAGGWIEPWINLAWFGLWIALLIAQYGQLRALGVESGRAWIGVYVLGSLPLLESHVALGGYADLWLAALFAQAGFAWLRWHCRAERRQLGVVIGIIVLLPMVKLEGAVWAIVLGAACVFSSLPAWPRRRRFLLGVAFATALILLSGAFGAAWIDVARRYIGNSAAFNLADVSDSLGAFCNGLWAQGNWHLLWFALPVVLVGNCRAWMRSATTRRLVVLAGVSFLLIAGLFVFTAAARYAQSYSAVNRLLLQLTPMLAALLILAAQRSESSQPET</sequence>
<keyword evidence="1" id="KW-0812">Transmembrane</keyword>
<proteinExistence type="predicted"/>
<gene>
    <name evidence="2" type="ORF">GCM10009105_03670</name>
</gene>
<feature type="transmembrane region" description="Helical" evidence="1">
    <location>
        <begin position="101"/>
        <end position="120"/>
    </location>
</feature>
<feature type="transmembrane region" description="Helical" evidence="1">
    <location>
        <begin position="35"/>
        <end position="56"/>
    </location>
</feature>
<evidence type="ECO:0000313" key="2">
    <source>
        <dbReference type="EMBL" id="GAA0705866.1"/>
    </source>
</evidence>
<feature type="transmembrane region" description="Helical" evidence="1">
    <location>
        <begin position="226"/>
        <end position="245"/>
    </location>
</feature>
<reference evidence="2 3" key="1">
    <citation type="journal article" date="2019" name="Int. J. Syst. Evol. Microbiol.">
        <title>The Global Catalogue of Microorganisms (GCM) 10K type strain sequencing project: providing services to taxonomists for standard genome sequencing and annotation.</title>
        <authorList>
            <consortium name="The Broad Institute Genomics Platform"/>
            <consortium name="The Broad Institute Genome Sequencing Center for Infectious Disease"/>
            <person name="Wu L."/>
            <person name="Ma J."/>
        </authorList>
    </citation>
    <scope>NUCLEOTIDE SEQUENCE [LARGE SCALE GENOMIC DNA]</scope>
    <source>
        <strain evidence="2 3">JCM 15421</strain>
    </source>
</reference>
<feature type="transmembrane region" description="Helical" evidence="1">
    <location>
        <begin position="377"/>
        <end position="394"/>
    </location>
</feature>
<keyword evidence="1" id="KW-1133">Transmembrane helix</keyword>
<evidence type="ECO:0008006" key="4">
    <source>
        <dbReference type="Google" id="ProtNLM"/>
    </source>
</evidence>
<feature type="transmembrane region" description="Helical" evidence="1">
    <location>
        <begin position="295"/>
        <end position="312"/>
    </location>
</feature>
<dbReference type="RefSeq" id="WP_343786541.1">
    <property type="nucleotide sequence ID" value="NZ_BAAAEU010000001.1"/>
</dbReference>